<comment type="caution">
    <text evidence="2">The sequence shown here is derived from an EMBL/GenBank/DDBJ whole genome shotgun (WGS) entry which is preliminary data.</text>
</comment>
<proteinExistence type="predicted"/>
<feature type="region of interest" description="Disordered" evidence="1">
    <location>
        <begin position="1"/>
        <end position="41"/>
    </location>
</feature>
<name>A0AAV4J9P5_9GAST</name>
<organism evidence="2 3">
    <name type="scientific">Elysia marginata</name>
    <dbReference type="NCBI Taxonomy" id="1093978"/>
    <lineage>
        <taxon>Eukaryota</taxon>
        <taxon>Metazoa</taxon>
        <taxon>Spiralia</taxon>
        <taxon>Lophotrochozoa</taxon>
        <taxon>Mollusca</taxon>
        <taxon>Gastropoda</taxon>
        <taxon>Heterobranchia</taxon>
        <taxon>Euthyneura</taxon>
        <taxon>Panpulmonata</taxon>
        <taxon>Sacoglossa</taxon>
        <taxon>Placobranchoidea</taxon>
        <taxon>Plakobranchidae</taxon>
        <taxon>Elysia</taxon>
    </lineage>
</organism>
<keyword evidence="3" id="KW-1185">Reference proteome</keyword>
<reference evidence="2 3" key="1">
    <citation type="journal article" date="2021" name="Elife">
        <title>Chloroplast acquisition without the gene transfer in kleptoplastic sea slugs, Plakobranchus ocellatus.</title>
        <authorList>
            <person name="Maeda T."/>
            <person name="Takahashi S."/>
            <person name="Yoshida T."/>
            <person name="Shimamura S."/>
            <person name="Takaki Y."/>
            <person name="Nagai Y."/>
            <person name="Toyoda A."/>
            <person name="Suzuki Y."/>
            <person name="Arimoto A."/>
            <person name="Ishii H."/>
            <person name="Satoh N."/>
            <person name="Nishiyama T."/>
            <person name="Hasebe M."/>
            <person name="Maruyama T."/>
            <person name="Minagawa J."/>
            <person name="Obokata J."/>
            <person name="Shigenobu S."/>
        </authorList>
    </citation>
    <scope>NUCLEOTIDE SEQUENCE [LARGE SCALE GENOMIC DNA]</scope>
</reference>
<dbReference type="Proteomes" id="UP000762676">
    <property type="component" value="Unassembled WGS sequence"/>
</dbReference>
<sequence length="202" mass="21234">MPTLHNLTGPHHLHCFPQSPSPSSSVHKLENRSTASEAVRSGSSRADIACDAVRCVDCTNSTTNASPFNVTRRKTNNLHLPRLFPALALRPRGSFSSCSSIGPGPGATGSGWPGSFFSGGGTVLATSSTINNTVQNLATPLNYPSGASSNDSEQKSSQEGCSSYRQLALIVRGKLLAETARWVRGDIVIGAWANPEDAILEA</sequence>
<accession>A0AAV4J9P5</accession>
<feature type="compositionally biased region" description="Polar residues" evidence="1">
    <location>
        <begin position="21"/>
        <end position="41"/>
    </location>
</feature>
<evidence type="ECO:0000256" key="1">
    <source>
        <dbReference type="SAM" id="MobiDB-lite"/>
    </source>
</evidence>
<gene>
    <name evidence="2" type="ORF">ElyMa_005014300</name>
</gene>
<evidence type="ECO:0000313" key="3">
    <source>
        <dbReference type="Proteomes" id="UP000762676"/>
    </source>
</evidence>
<dbReference type="EMBL" id="BMAT01010021">
    <property type="protein sequence ID" value="GFS18729.1"/>
    <property type="molecule type" value="Genomic_DNA"/>
</dbReference>
<dbReference type="AlphaFoldDB" id="A0AAV4J9P5"/>
<protein>
    <submittedName>
        <fullName evidence="2">Uncharacterized protein</fullName>
    </submittedName>
</protein>
<evidence type="ECO:0000313" key="2">
    <source>
        <dbReference type="EMBL" id="GFS18729.1"/>
    </source>
</evidence>